<name>A0A4Y2V7Y7_ARAVE</name>
<organism evidence="1 2">
    <name type="scientific">Araneus ventricosus</name>
    <name type="common">Orbweaver spider</name>
    <name type="synonym">Epeira ventricosa</name>
    <dbReference type="NCBI Taxonomy" id="182803"/>
    <lineage>
        <taxon>Eukaryota</taxon>
        <taxon>Metazoa</taxon>
        <taxon>Ecdysozoa</taxon>
        <taxon>Arthropoda</taxon>
        <taxon>Chelicerata</taxon>
        <taxon>Arachnida</taxon>
        <taxon>Araneae</taxon>
        <taxon>Araneomorphae</taxon>
        <taxon>Entelegynae</taxon>
        <taxon>Araneoidea</taxon>
        <taxon>Araneidae</taxon>
        <taxon>Araneus</taxon>
    </lineage>
</organism>
<keyword evidence="2" id="KW-1185">Reference proteome</keyword>
<comment type="caution">
    <text evidence="1">The sequence shown here is derived from an EMBL/GenBank/DDBJ whole genome shotgun (WGS) entry which is preliminary data.</text>
</comment>
<dbReference type="Proteomes" id="UP000499080">
    <property type="component" value="Unassembled WGS sequence"/>
</dbReference>
<gene>
    <name evidence="1" type="ORF">AVEN_103845_1</name>
</gene>
<evidence type="ECO:0000313" key="1">
    <source>
        <dbReference type="EMBL" id="GBO19837.1"/>
    </source>
</evidence>
<proteinExistence type="predicted"/>
<reference evidence="1 2" key="1">
    <citation type="journal article" date="2019" name="Sci. Rep.">
        <title>Orb-weaving spider Araneus ventricosus genome elucidates the spidroin gene catalogue.</title>
        <authorList>
            <person name="Kono N."/>
            <person name="Nakamura H."/>
            <person name="Ohtoshi R."/>
            <person name="Moran D.A.P."/>
            <person name="Shinohara A."/>
            <person name="Yoshida Y."/>
            <person name="Fujiwara M."/>
            <person name="Mori M."/>
            <person name="Tomita M."/>
            <person name="Arakawa K."/>
        </authorList>
    </citation>
    <scope>NUCLEOTIDE SEQUENCE [LARGE SCALE GENOMIC DNA]</scope>
</reference>
<dbReference type="EMBL" id="BGPR01043262">
    <property type="protein sequence ID" value="GBO19837.1"/>
    <property type="molecule type" value="Genomic_DNA"/>
</dbReference>
<evidence type="ECO:0000313" key="2">
    <source>
        <dbReference type="Proteomes" id="UP000499080"/>
    </source>
</evidence>
<accession>A0A4Y2V7Y7</accession>
<dbReference type="AlphaFoldDB" id="A0A4Y2V7Y7"/>
<sequence>MIRCLEIILFQPKVQHGKVTLLDRLMYDMSQCGSLIWSPDLSNTINVYFPFPESLFYVFLGPLFALNLYWELRLASEAVRFRRKNSNENYSPFQGINHFCAVDNIYIPTNQIPQGKQMSCHETTHLARRPHRIPQTSKKTKTAGQQLVLSYQGPRSAIRKMSHTVKLKIYSDPPNGQRVINLQASSEREFRQNKPKK</sequence>
<protein>
    <submittedName>
        <fullName evidence="1">Uncharacterized protein</fullName>
    </submittedName>
</protein>